<gene>
    <name evidence="8" type="ORF">HYFRA_00005553</name>
</gene>
<evidence type="ECO:0000313" key="9">
    <source>
        <dbReference type="Proteomes" id="UP000696280"/>
    </source>
</evidence>
<keyword evidence="4" id="KW-0067">ATP-binding</keyword>
<keyword evidence="1" id="KW-0808">Transferase</keyword>
<feature type="compositionally biased region" description="Basic and acidic residues" evidence="6">
    <location>
        <begin position="845"/>
        <end position="859"/>
    </location>
</feature>
<evidence type="ECO:0000313" key="8">
    <source>
        <dbReference type="EMBL" id="CAG8951751.1"/>
    </source>
</evidence>
<evidence type="ECO:0000259" key="7">
    <source>
        <dbReference type="PROSITE" id="PS50011"/>
    </source>
</evidence>
<evidence type="ECO:0000256" key="3">
    <source>
        <dbReference type="ARBA" id="ARBA00022777"/>
    </source>
</evidence>
<proteinExistence type="inferred from homology"/>
<comment type="similarity">
    <text evidence="5">Belongs to the protein kinase superfamily. Ser/Thr protein kinase family. GCN2 subfamily.</text>
</comment>
<dbReference type="PROSITE" id="PS50011">
    <property type="entry name" value="PROTEIN_KINASE_DOM"/>
    <property type="match status" value="1"/>
</dbReference>
<dbReference type="InterPro" id="IPR008271">
    <property type="entry name" value="Ser/Thr_kinase_AS"/>
</dbReference>
<dbReference type="GO" id="GO:0004672">
    <property type="term" value="F:protein kinase activity"/>
    <property type="evidence" value="ECO:0007669"/>
    <property type="project" value="InterPro"/>
</dbReference>
<dbReference type="AlphaFoldDB" id="A0A9N9KRG2"/>
<name>A0A9N9KRG2_9HELO</name>
<dbReference type="PROSITE" id="PS00108">
    <property type="entry name" value="PROTEIN_KINASE_ST"/>
    <property type="match status" value="1"/>
</dbReference>
<feature type="compositionally biased region" description="Polar residues" evidence="6">
    <location>
        <begin position="833"/>
        <end position="844"/>
    </location>
</feature>
<dbReference type="EMBL" id="CAJVRL010000044">
    <property type="protein sequence ID" value="CAG8951751.1"/>
    <property type="molecule type" value="Genomic_DNA"/>
</dbReference>
<dbReference type="CDD" id="cd00180">
    <property type="entry name" value="PKc"/>
    <property type="match status" value="1"/>
</dbReference>
<evidence type="ECO:0000256" key="4">
    <source>
        <dbReference type="ARBA" id="ARBA00022840"/>
    </source>
</evidence>
<feature type="compositionally biased region" description="Low complexity" evidence="6">
    <location>
        <begin position="810"/>
        <end position="823"/>
    </location>
</feature>
<evidence type="ECO:0000256" key="1">
    <source>
        <dbReference type="ARBA" id="ARBA00022679"/>
    </source>
</evidence>
<dbReference type="Pfam" id="PF00069">
    <property type="entry name" value="Pkinase"/>
    <property type="match status" value="1"/>
</dbReference>
<dbReference type="SMART" id="SM00220">
    <property type="entry name" value="S_TKc"/>
    <property type="match status" value="1"/>
</dbReference>
<feature type="domain" description="Protein kinase" evidence="7">
    <location>
        <begin position="192"/>
        <end position="506"/>
    </location>
</feature>
<keyword evidence="3" id="KW-0418">Kinase</keyword>
<dbReference type="Proteomes" id="UP000696280">
    <property type="component" value="Unassembled WGS sequence"/>
</dbReference>
<dbReference type="GO" id="GO:0005524">
    <property type="term" value="F:ATP binding"/>
    <property type="evidence" value="ECO:0007669"/>
    <property type="project" value="UniProtKB-KW"/>
</dbReference>
<dbReference type="PANTHER" id="PTHR11042">
    <property type="entry name" value="EUKARYOTIC TRANSLATION INITIATION FACTOR 2-ALPHA KINASE EIF2-ALPHA KINASE -RELATED"/>
    <property type="match status" value="1"/>
</dbReference>
<evidence type="ECO:0000256" key="5">
    <source>
        <dbReference type="ARBA" id="ARBA00037982"/>
    </source>
</evidence>
<keyword evidence="9" id="KW-1185">Reference proteome</keyword>
<dbReference type="OrthoDB" id="3507290at2759"/>
<dbReference type="Gene3D" id="1.10.510.10">
    <property type="entry name" value="Transferase(Phosphotransferase) domain 1"/>
    <property type="match status" value="1"/>
</dbReference>
<dbReference type="SUPFAM" id="SSF56112">
    <property type="entry name" value="Protein kinase-like (PK-like)"/>
    <property type="match status" value="1"/>
</dbReference>
<protein>
    <recommendedName>
        <fullName evidence="7">Protein kinase domain-containing protein</fullName>
    </recommendedName>
</protein>
<dbReference type="InterPro" id="IPR050339">
    <property type="entry name" value="CC_SR_Kinase"/>
</dbReference>
<dbReference type="GO" id="GO:0005634">
    <property type="term" value="C:nucleus"/>
    <property type="evidence" value="ECO:0007669"/>
    <property type="project" value="TreeGrafter"/>
</dbReference>
<keyword evidence="2" id="KW-0547">Nucleotide-binding</keyword>
<feature type="region of interest" description="Disordered" evidence="6">
    <location>
        <begin position="810"/>
        <end position="867"/>
    </location>
</feature>
<accession>A0A9N9KRG2</accession>
<evidence type="ECO:0000256" key="2">
    <source>
        <dbReference type="ARBA" id="ARBA00022741"/>
    </source>
</evidence>
<reference evidence="8" key="1">
    <citation type="submission" date="2021-07" db="EMBL/GenBank/DDBJ databases">
        <authorList>
            <person name="Durling M."/>
        </authorList>
    </citation>
    <scope>NUCLEOTIDE SEQUENCE</scope>
</reference>
<sequence>MTCPDPGPDDLSYPVCEQVRDLLITQQKTPRSQHFPRGPIPYYPYNDIIRVLSEKSHVDMKGKEISRGESVFICKCLKCQKQGGRQGGIDNRSSRWDDNDLLGNLATTYALLIVLRCPGLISAFRRRGYSLEGGYLSKEQLLFLDESDVLTAIQASNIRNEILSIQYQFRVSKFAKRNEVFDLDEKEILPIYEDPDAAGEGNFGEVYPFYIPTEYIGENLRKLETNKFARKIFKRLPTESKKDVKEFVIQQLESNTYQHPNLMEALAAFEHGRDCFFILFEFAPSTLYKFLIGDGPVFSPQELWKQVAGLSSGLAHLHSKGVIHRDLKPANILILKGVMKIADFGFASYNNPWLLPTDESPTGSLIPEGINHYSPPPSDKACAKYDVYSLGAIMSEIASFDIGNHSRLAGYRQSRLDDAGEKHTPSRRFYYQEGYEMKVSVHEEHSSLVKTIQDESRDPQRLLHPWREFFYHERFFHMICTLLHPSKVVRPTAAEVVDMLSEHSKRADMDTSQNKNDRNEHHLVNDLLESLVDDPPGLAELGNRFIASFEGKASKGTKRCGLWLYPKTNEIKMLRFEYSLDKSGPHLVERDGSYVNRKQKKPYTGIKPAYIEDSYGNSVCLMDPEEPLIYTFSRLSDTLRFQGIMTGETVYKYMSFQLTDFSLRKYRKSTSSTSIPFLSRGMKSKDTKQIITGGPAHIQIWIGSFSAVPIVKLAILSKEKLYIVKVTSQYIQYVERGLTKTDTPLSPAVARLGGFPETRCIDMSEGIPFFIEPQKYDSHDEVRLYFADENDTKNFWRNLEDVKREIFPVESSGKPESSKSSILSRRDTGGSQGTARSPDTIYSQETKKESVEYRRDSRRINTLPANH</sequence>
<evidence type="ECO:0000256" key="6">
    <source>
        <dbReference type="SAM" id="MobiDB-lite"/>
    </source>
</evidence>
<dbReference type="InterPro" id="IPR011009">
    <property type="entry name" value="Kinase-like_dom_sf"/>
</dbReference>
<organism evidence="8 9">
    <name type="scientific">Hymenoscyphus fraxineus</name>
    <dbReference type="NCBI Taxonomy" id="746836"/>
    <lineage>
        <taxon>Eukaryota</taxon>
        <taxon>Fungi</taxon>
        <taxon>Dikarya</taxon>
        <taxon>Ascomycota</taxon>
        <taxon>Pezizomycotina</taxon>
        <taxon>Leotiomycetes</taxon>
        <taxon>Helotiales</taxon>
        <taxon>Helotiaceae</taxon>
        <taxon>Hymenoscyphus</taxon>
    </lineage>
</organism>
<dbReference type="InterPro" id="IPR000719">
    <property type="entry name" value="Prot_kinase_dom"/>
</dbReference>
<comment type="caution">
    <text evidence="8">The sequence shown here is derived from an EMBL/GenBank/DDBJ whole genome shotgun (WGS) entry which is preliminary data.</text>
</comment>
<dbReference type="GO" id="GO:0005737">
    <property type="term" value="C:cytoplasm"/>
    <property type="evidence" value="ECO:0007669"/>
    <property type="project" value="TreeGrafter"/>
</dbReference>